<feature type="domain" description="N-acetyltransferase" evidence="1">
    <location>
        <begin position="19"/>
        <end position="186"/>
    </location>
</feature>
<dbReference type="SUPFAM" id="SSF55729">
    <property type="entry name" value="Acyl-CoA N-acyltransferases (Nat)"/>
    <property type="match status" value="1"/>
</dbReference>
<dbReference type="InterPro" id="IPR000182">
    <property type="entry name" value="GNAT_dom"/>
</dbReference>
<organism evidence="2 3">
    <name type="scientific">Streptomyces boluensis</name>
    <dbReference type="NCBI Taxonomy" id="1775135"/>
    <lineage>
        <taxon>Bacteria</taxon>
        <taxon>Bacillati</taxon>
        <taxon>Actinomycetota</taxon>
        <taxon>Actinomycetes</taxon>
        <taxon>Kitasatosporales</taxon>
        <taxon>Streptomycetaceae</taxon>
        <taxon>Streptomyces</taxon>
    </lineage>
</organism>
<sequence length="195" mass="21770">MTARSQHRPVPMPVTTERLVLRLFTPDDLDDVYAYQSLDEVARYLLRPPLTRDECARSLAQRAAGTEWTEDGDALVLAVCRAGTPGVVGELVLKLASARGRQAEIGWIFNPSYAGHGYATEAARATASLAFTHLNVHRLFARLDARNTASARICERLGMRHEAHLIENDLDDEGWSDEYVYATLAREWKERGSTT</sequence>
<dbReference type="AlphaFoldDB" id="A0A964XQ01"/>
<evidence type="ECO:0000259" key="1">
    <source>
        <dbReference type="PROSITE" id="PS51186"/>
    </source>
</evidence>
<dbReference type="Proteomes" id="UP000598297">
    <property type="component" value="Unassembled WGS sequence"/>
</dbReference>
<dbReference type="InterPro" id="IPR051531">
    <property type="entry name" value="N-acetyltransferase"/>
</dbReference>
<gene>
    <name evidence="2" type="ORF">GUY60_28570</name>
</gene>
<evidence type="ECO:0000313" key="3">
    <source>
        <dbReference type="Proteomes" id="UP000598297"/>
    </source>
</evidence>
<dbReference type="PROSITE" id="PS51186">
    <property type="entry name" value="GNAT"/>
    <property type="match status" value="1"/>
</dbReference>
<dbReference type="EMBL" id="JAAAHS010000305">
    <property type="protein sequence ID" value="NBE55312.1"/>
    <property type="molecule type" value="Genomic_DNA"/>
</dbReference>
<dbReference type="RefSeq" id="WP_161702938.1">
    <property type="nucleotide sequence ID" value="NZ_JAAAHS010000305.1"/>
</dbReference>
<dbReference type="Gene3D" id="3.40.630.30">
    <property type="match status" value="1"/>
</dbReference>
<dbReference type="PANTHER" id="PTHR43792">
    <property type="entry name" value="GNAT FAMILY, PUTATIVE (AFU_ORTHOLOGUE AFUA_3G00765)-RELATED-RELATED"/>
    <property type="match status" value="1"/>
</dbReference>
<reference evidence="2" key="1">
    <citation type="submission" date="2020-01" db="EMBL/GenBank/DDBJ databases">
        <title>Whole-genome analyses of novel actinobacteria.</title>
        <authorList>
            <person name="Sahin N."/>
        </authorList>
    </citation>
    <scope>NUCLEOTIDE SEQUENCE</scope>
    <source>
        <strain evidence="2">YC537</strain>
    </source>
</reference>
<name>A0A964XQ01_9ACTN</name>
<keyword evidence="3" id="KW-1185">Reference proteome</keyword>
<comment type="caution">
    <text evidence="2">The sequence shown here is derived from an EMBL/GenBank/DDBJ whole genome shotgun (WGS) entry which is preliminary data.</text>
</comment>
<dbReference type="Pfam" id="PF13302">
    <property type="entry name" value="Acetyltransf_3"/>
    <property type="match status" value="1"/>
</dbReference>
<protein>
    <submittedName>
        <fullName evidence="2">GNAT family N-acetyltransferase</fullName>
    </submittedName>
</protein>
<dbReference type="GO" id="GO:0016747">
    <property type="term" value="F:acyltransferase activity, transferring groups other than amino-acyl groups"/>
    <property type="evidence" value="ECO:0007669"/>
    <property type="project" value="InterPro"/>
</dbReference>
<dbReference type="OrthoDB" id="9132139at2"/>
<evidence type="ECO:0000313" key="2">
    <source>
        <dbReference type="EMBL" id="NBE55312.1"/>
    </source>
</evidence>
<dbReference type="InterPro" id="IPR016181">
    <property type="entry name" value="Acyl_CoA_acyltransferase"/>
</dbReference>
<dbReference type="PANTHER" id="PTHR43792:SF1">
    <property type="entry name" value="N-ACETYLTRANSFERASE DOMAIN-CONTAINING PROTEIN"/>
    <property type="match status" value="1"/>
</dbReference>
<proteinExistence type="predicted"/>
<accession>A0A964XQ01</accession>